<proteinExistence type="predicted"/>
<evidence type="ECO:0000313" key="2">
    <source>
        <dbReference type="Proteomes" id="UP000247075"/>
    </source>
</evidence>
<dbReference type="KEGG" id="vg:55608318"/>
<sequence length="54" mass="5886">MSGKSYDDYTPEDWAAQVKADEFDALYEQSKVNAPANNCTNPPHFPPHCGCPAG</sequence>
<accession>A0A2U8UNY2</accession>
<dbReference type="EMBL" id="MH155868">
    <property type="protein sequence ID" value="AWN05136.1"/>
    <property type="molecule type" value="Genomic_DNA"/>
</dbReference>
<dbReference type="GeneID" id="55608318"/>
<organism evidence="1 2">
    <name type="scientific">Streptomyces phage FlowerPower</name>
    <dbReference type="NCBI Taxonomy" id="2182408"/>
    <lineage>
        <taxon>Viruses</taxon>
        <taxon>Duplodnaviria</taxon>
        <taxon>Heunggongvirae</taxon>
        <taxon>Uroviricota</taxon>
        <taxon>Caudoviricetes</taxon>
        <taxon>Beephvirinae</taxon>
        <taxon>Flowerpowervirus</taxon>
        <taxon>Flowerpowervirus flowerpower</taxon>
    </lineage>
</organism>
<dbReference type="RefSeq" id="YP_009838091.1">
    <property type="nucleotide sequence ID" value="NC_048706.1"/>
</dbReference>
<reference evidence="1 2" key="1">
    <citation type="submission" date="2018-04" db="EMBL/GenBank/DDBJ databases">
        <authorList>
            <person name="Richter O.R."/>
            <person name="Sprando J."/>
            <person name="Abi J.R."/>
            <person name="Abidin Z.U."/>
            <person name="Aboumatar N."/>
            <person name="Aguilar F.A."/>
            <person name="Ahmed M."/>
            <person name="Aklilu M."/>
            <person name="Ali S.Z."/>
            <person name="Araia S."/>
            <person name="Asbury H."/>
            <person name="Atkinson A.N."/>
            <person name="Azam A.M."/>
            <person name="Bell J.L."/>
            <person name="Bhagat S."/>
            <person name="Bhatti J.A."/>
            <person name="Bhavsar J."/>
            <person name="Blocker D."/>
            <person name="Bonhomme B."/>
            <person name="Buker C.Y."/>
            <person name="Burnett T.D."/>
            <person name="Campbell R.L."/>
            <person name="Campbell S.M."/>
            <person name="Carinugan C.L."/>
            <person name="Chan P.R."/>
            <person name="Chen S."/>
            <person name="Dahne M."/>
            <person name="Dang V.Q."/>
            <person name="Ding J.R."/>
            <person name="Dunn G.L."/>
            <person name="Flores O.S."/>
            <person name="Frank D.N."/>
            <person name="Gonzalez N."/>
            <person name="Goryunova E."/>
            <person name="Hoang T."/>
            <person name="Hollenhorst D."/>
            <person name="Hora A.B."/>
            <person name="Hutchison A.S."/>
            <person name="Huynh A."/>
            <person name="Jani A."/>
            <person name="Jawed T."/>
            <person name="Jeffries M.J."/>
            <person name="Jian G.M."/>
            <person name="Joshi C."/>
            <person name="Kallab S."/>
            <person name="Kang L."/>
            <person name="Khan A."/>
            <person name="Klontz C.M."/>
            <person name="Koert M."/>
            <person name="Lagasca A."/>
            <person name="Lakhani A."/>
            <person name="Larsen A."/>
            <person name="Le A."/>
            <person name="Lee D.Y."/>
            <person name="Lembirik S."/>
            <person name="Lenus S."/>
            <person name="Lesniewski A.M."/>
            <person name="Lu W."/>
            <person name="Mamarakhimova Z."/>
            <person name="Mason S."/>
            <person name="Mathew L.K."/>
            <person name="Mattson C.L."/>
            <person name="Mian U.H."/>
            <person name="Morcos G.S."/>
            <person name="Muhler C.W."/>
            <person name="Naeem N.-U.-A."/>
            <person name="Namagiri S."/>
            <person name="Nassehi T."/>
            <person name="Nazarian M."/>
            <person name="Neal R.A."/>
            <person name="Negash K."/>
            <person name="Ngaleu B.J."/>
            <person name="Nguyen B.T."/>
            <person name="Nguyen K.V."/>
            <person name="Odili J.C."/>
            <person name="Ogletree A."/>
            <person name="Okojie E."/>
            <person name="Olajide T.E."/>
            <person name="Onwukwe C.S."/>
            <person name="Ozako O."/>
            <person name="Pakala M."/>
            <person name="Patel P."/>
            <person name="Patel H.J."/>
            <person name="Patel R."/>
            <person name="Paudel H."/>
            <person name="Pikounis A.J."/>
            <person name="Qazi M.A."/>
            <person name="Quiroz J.N."/>
            <person name="Ramachandran P.N."/>
            <person name="Rashford R.L."/>
            <person name="Rivera J."/>
            <person name="Romero F.D."/>
            <person name="Saba P.A."/>
            <person name="Sabu R.L."/>
            <person name="Saeed O.S."/>
            <person name="Saraf S."/>
            <person name="Scarano A.L."/>
            <person name="Sciandra C."/>
            <person name="Shakarov P."/>
            <person name="Sharma A."/>
            <person name="Singh K."/>
            <person name="Singh S."/>
            <person name="Spindler S.E."/>
            <person name="Szymanik K.H."/>
            <person name="Tahir M."/>
            <person name="Tchuinte L.U."/>
            <person name="Thakkar V."/>
            <person name="Tombo Z.B."/>
            <person name="Touma A."/>
            <person name="Tran J.N."/>
            <person name="Tran N."/>
            <person name="Truong D.H."/>
            <person name="Turner M.D."/>
            <person name="Vidmar M."/>
            <person name="Vuong K."/>
            <person name="Wilson B."/>
            <person name="Xie C.L."/>
            <person name="Yasinova A.G."/>
            <person name="Yu A.M."/>
            <person name="Zolnerowich N."/>
            <person name="Cortez R."/>
            <person name="Greis H.L."/>
            <person name="Lee M."/>
            <person name="Mantzavinos A."/>
            <person name="Mohamed I.R."/>
            <person name="Patel P."/>
            <person name="Puglisi K.M."/>
            <person name="Bhattacharya M."/>
            <person name="Correa-Mendez M."/>
            <person name="Fabian M."/>
            <person name="Reger N."/>
            <person name="Tran K."/>
            <person name="Erill I."/>
            <person name="Caruso S.M."/>
            <person name="Garlena R.A."/>
            <person name="Russell D.A."/>
            <person name="Pope W.H."/>
            <person name="Jacobs-Sera D."/>
            <person name="Hatfull G.F."/>
        </authorList>
    </citation>
    <scope>NUCLEOTIDE SEQUENCE [LARGE SCALE GENOMIC DNA]</scope>
</reference>
<evidence type="ECO:0000313" key="1">
    <source>
        <dbReference type="EMBL" id="AWN05136.1"/>
    </source>
</evidence>
<keyword evidence="2" id="KW-1185">Reference proteome</keyword>
<protein>
    <submittedName>
        <fullName evidence="1">Uncharacterized protein</fullName>
    </submittedName>
</protein>
<name>A0A2U8UNY2_9CAUD</name>
<gene>
    <name evidence="1" type="primary">55</name>
    <name evidence="1" type="ORF">SEA_FLOWERPOWER_55</name>
</gene>
<dbReference type="Proteomes" id="UP000247075">
    <property type="component" value="Segment"/>
</dbReference>